<dbReference type="GO" id="GO:0005739">
    <property type="term" value="C:mitochondrion"/>
    <property type="evidence" value="ECO:0007669"/>
    <property type="project" value="UniProtKB-ARBA"/>
</dbReference>
<evidence type="ECO:0000259" key="17">
    <source>
        <dbReference type="Pfam" id="PF07992"/>
    </source>
</evidence>
<evidence type="ECO:0000256" key="2">
    <source>
        <dbReference type="ARBA" id="ARBA00005622"/>
    </source>
</evidence>
<evidence type="ECO:0000256" key="4">
    <source>
        <dbReference type="ARBA" id="ARBA00016774"/>
    </source>
</evidence>
<protein>
    <recommendedName>
        <fullName evidence="4">S-formylglutathione hydrolase</fullName>
        <ecNumber evidence="3">3.1.2.12</ecNumber>
    </recommendedName>
</protein>
<keyword evidence="12" id="KW-0249">Electron transport</keyword>
<comment type="similarity">
    <text evidence="2">Belongs to the esterase D family.</text>
</comment>
<keyword evidence="13 16" id="KW-1133">Transmembrane helix</keyword>
<keyword evidence="6" id="KW-1003">Cell membrane</keyword>
<evidence type="ECO:0000259" key="18">
    <source>
        <dbReference type="Pfam" id="PF22366"/>
    </source>
</evidence>
<dbReference type="PANTHER" id="PTHR30365">
    <property type="entry name" value="CYTOCHROME D UBIQUINOL OXIDASE"/>
    <property type="match status" value="1"/>
</dbReference>
<keyword evidence="14" id="KW-0408">Iron</keyword>
<dbReference type="InterPro" id="IPR002585">
    <property type="entry name" value="Cyt-d_ubiquinol_oxidase_su_1"/>
</dbReference>
<dbReference type="NCBIfam" id="TIGR02821">
    <property type="entry name" value="fghA_ester_D"/>
    <property type="match status" value="1"/>
</dbReference>
<dbReference type="STRING" id="3880.A0A072TPK0"/>
<dbReference type="InterPro" id="IPR036188">
    <property type="entry name" value="FAD/NAD-bd_sf"/>
</dbReference>
<evidence type="ECO:0000313" key="19">
    <source>
        <dbReference type="EMBL" id="KEH15495.1"/>
    </source>
</evidence>
<dbReference type="GO" id="GO:0016682">
    <property type="term" value="F:oxidoreductase activity, acting on diphenols and related substances as donors, oxygen as acceptor"/>
    <property type="evidence" value="ECO:0000318"/>
    <property type="project" value="GO_Central"/>
</dbReference>
<keyword evidence="8" id="KW-0349">Heme</keyword>
<dbReference type="PRINTS" id="PR00411">
    <property type="entry name" value="PNDRDTASEI"/>
</dbReference>
<keyword evidence="7" id="KW-0719">Serine esterase</keyword>
<dbReference type="InterPro" id="IPR029058">
    <property type="entry name" value="AB_hydrolase_fold"/>
</dbReference>
<evidence type="ECO:0000256" key="11">
    <source>
        <dbReference type="ARBA" id="ARBA00022801"/>
    </source>
</evidence>
<evidence type="ECO:0000256" key="5">
    <source>
        <dbReference type="ARBA" id="ARBA00022448"/>
    </source>
</evidence>
<dbReference type="EC" id="3.1.2.12" evidence="3"/>
<proteinExistence type="inferred from homology"/>
<feature type="transmembrane region" description="Helical" evidence="16">
    <location>
        <begin position="659"/>
        <end position="678"/>
    </location>
</feature>
<keyword evidence="20" id="KW-1185">Reference proteome</keyword>
<dbReference type="Pfam" id="PF01654">
    <property type="entry name" value="Cyt_bd_oxida_I"/>
    <property type="match status" value="1"/>
</dbReference>
<dbReference type="HOGENOM" id="CLU_298387_0_0_1"/>
<dbReference type="GO" id="GO:0005886">
    <property type="term" value="C:plasma membrane"/>
    <property type="evidence" value="ECO:0000318"/>
    <property type="project" value="GO_Central"/>
</dbReference>
<dbReference type="AlphaFoldDB" id="A0A072TPK0"/>
<dbReference type="InterPro" id="IPR054585">
    <property type="entry name" value="NDH2-like_C"/>
</dbReference>
<keyword evidence="5" id="KW-0813">Transport</keyword>
<feature type="transmembrane region" description="Helical" evidence="16">
    <location>
        <begin position="690"/>
        <end position="711"/>
    </location>
</feature>
<comment type="subcellular location">
    <subcellularLocation>
        <location evidence="1">Cell membrane</location>
        <topology evidence="1">Multi-pass membrane protein</topology>
    </subcellularLocation>
</comment>
<evidence type="ECO:0000256" key="10">
    <source>
        <dbReference type="ARBA" id="ARBA00022723"/>
    </source>
</evidence>
<evidence type="ECO:0000256" key="9">
    <source>
        <dbReference type="ARBA" id="ARBA00022692"/>
    </source>
</evidence>
<evidence type="ECO:0000256" key="6">
    <source>
        <dbReference type="ARBA" id="ARBA00022475"/>
    </source>
</evidence>
<feature type="domain" description="FAD/NAD(P)-binding" evidence="17">
    <location>
        <begin position="237"/>
        <end position="554"/>
    </location>
</feature>
<evidence type="ECO:0000256" key="14">
    <source>
        <dbReference type="ARBA" id="ARBA00023004"/>
    </source>
</evidence>
<dbReference type="GO" id="GO:0052689">
    <property type="term" value="F:carboxylic ester hydrolase activity"/>
    <property type="evidence" value="ECO:0007669"/>
    <property type="project" value="UniProtKB-KW"/>
</dbReference>
<feature type="transmembrane region" description="Helical" evidence="16">
    <location>
        <begin position="818"/>
        <end position="842"/>
    </location>
</feature>
<dbReference type="EMBL" id="KL403655">
    <property type="protein sequence ID" value="KEH15495.1"/>
    <property type="molecule type" value="Genomic_DNA"/>
</dbReference>
<evidence type="ECO:0000256" key="8">
    <source>
        <dbReference type="ARBA" id="ARBA00022617"/>
    </source>
</evidence>
<name>A0A072TPK0_MEDTR</name>
<keyword evidence="11" id="KW-0378">Hydrolase</keyword>
<dbReference type="GO" id="GO:0019646">
    <property type="term" value="P:aerobic electron transport chain"/>
    <property type="evidence" value="ECO:0000318"/>
    <property type="project" value="GO_Central"/>
</dbReference>
<evidence type="ECO:0000256" key="16">
    <source>
        <dbReference type="SAM" id="Phobius"/>
    </source>
</evidence>
<dbReference type="GO" id="GO:0046294">
    <property type="term" value="P:formaldehyde catabolic process"/>
    <property type="evidence" value="ECO:0007669"/>
    <property type="project" value="InterPro"/>
</dbReference>
<feature type="non-terminal residue" evidence="19">
    <location>
        <position position="1009"/>
    </location>
</feature>
<evidence type="ECO:0000256" key="13">
    <source>
        <dbReference type="ARBA" id="ARBA00022989"/>
    </source>
</evidence>
<dbReference type="SUPFAM" id="SSF53474">
    <property type="entry name" value="alpha/beta-Hydrolases"/>
    <property type="match status" value="1"/>
</dbReference>
<dbReference type="InterPro" id="IPR023753">
    <property type="entry name" value="FAD/NAD-binding_dom"/>
</dbReference>
<keyword evidence="10" id="KW-0479">Metal-binding</keyword>
<reference evidence="19 20" key="1">
    <citation type="journal article" date="2011" name="Nature">
        <title>The Medicago genome provides insight into the evolution of rhizobial symbioses.</title>
        <authorList>
            <person name="Young N.D."/>
            <person name="Debelle F."/>
            <person name="Oldroyd G.E."/>
            <person name="Geurts R."/>
            <person name="Cannon S.B."/>
            <person name="Udvardi M.K."/>
            <person name="Benedito V.A."/>
            <person name="Mayer K.F."/>
            <person name="Gouzy J."/>
            <person name="Schoof H."/>
            <person name="Van de Peer Y."/>
            <person name="Proost S."/>
            <person name="Cook D.R."/>
            <person name="Meyers B.C."/>
            <person name="Spannagl M."/>
            <person name="Cheung F."/>
            <person name="De Mita S."/>
            <person name="Krishnakumar V."/>
            <person name="Gundlach H."/>
            <person name="Zhou S."/>
            <person name="Mudge J."/>
            <person name="Bharti A.K."/>
            <person name="Murray J.D."/>
            <person name="Naoumkina M.A."/>
            <person name="Rosen B."/>
            <person name="Silverstein K.A."/>
            <person name="Tang H."/>
            <person name="Rombauts S."/>
            <person name="Zhao P.X."/>
            <person name="Zhou P."/>
            <person name="Barbe V."/>
            <person name="Bardou P."/>
            <person name="Bechner M."/>
            <person name="Bellec A."/>
            <person name="Berger A."/>
            <person name="Berges H."/>
            <person name="Bidwell S."/>
            <person name="Bisseling T."/>
            <person name="Choisne N."/>
            <person name="Couloux A."/>
            <person name="Denny R."/>
            <person name="Deshpande S."/>
            <person name="Dai X."/>
            <person name="Doyle J.J."/>
            <person name="Dudez A.M."/>
            <person name="Farmer A.D."/>
            <person name="Fouteau S."/>
            <person name="Franken C."/>
            <person name="Gibelin C."/>
            <person name="Gish J."/>
            <person name="Goldstein S."/>
            <person name="Gonzalez A.J."/>
            <person name="Green P.J."/>
            <person name="Hallab A."/>
            <person name="Hartog M."/>
            <person name="Hua A."/>
            <person name="Humphray S.J."/>
            <person name="Jeong D.H."/>
            <person name="Jing Y."/>
            <person name="Jocker A."/>
            <person name="Kenton S.M."/>
            <person name="Kim D.J."/>
            <person name="Klee K."/>
            <person name="Lai H."/>
            <person name="Lang C."/>
            <person name="Lin S."/>
            <person name="Macmil S.L."/>
            <person name="Magdelenat G."/>
            <person name="Matthews L."/>
            <person name="McCorrison J."/>
            <person name="Monaghan E.L."/>
            <person name="Mun J.H."/>
            <person name="Najar F.Z."/>
            <person name="Nicholson C."/>
            <person name="Noirot C."/>
            <person name="O'Bleness M."/>
            <person name="Paule C.R."/>
            <person name="Poulain J."/>
            <person name="Prion F."/>
            <person name="Qin B."/>
            <person name="Qu C."/>
            <person name="Retzel E.F."/>
            <person name="Riddle C."/>
            <person name="Sallet E."/>
            <person name="Samain S."/>
            <person name="Samson N."/>
            <person name="Sanders I."/>
            <person name="Saurat O."/>
            <person name="Scarpelli C."/>
            <person name="Schiex T."/>
            <person name="Segurens B."/>
            <person name="Severin A.J."/>
            <person name="Sherrier D.J."/>
            <person name="Shi R."/>
            <person name="Sims S."/>
            <person name="Singer S.R."/>
            <person name="Sinharoy S."/>
            <person name="Sterck L."/>
            <person name="Viollet A."/>
            <person name="Wang B.B."/>
            <person name="Wang K."/>
            <person name="Wang M."/>
            <person name="Wang X."/>
            <person name="Warfsmann J."/>
            <person name="Weissenbach J."/>
            <person name="White D.D."/>
            <person name="White J.D."/>
            <person name="Wiley G.B."/>
            <person name="Wincker P."/>
            <person name="Xing Y."/>
            <person name="Yang L."/>
            <person name="Yao Z."/>
            <person name="Ying F."/>
            <person name="Zhai J."/>
            <person name="Zhou L."/>
            <person name="Zuber A."/>
            <person name="Denarie J."/>
            <person name="Dixon R.A."/>
            <person name="May G.D."/>
            <person name="Schwartz D.C."/>
            <person name="Rogers J."/>
            <person name="Quetier F."/>
            <person name="Town C.D."/>
            <person name="Roe B.A."/>
        </authorList>
    </citation>
    <scope>NUCLEOTIDE SEQUENCE [LARGE SCALE GENOMIC DNA]</scope>
    <source>
        <strain evidence="20">cv. Jemalong A17</strain>
    </source>
</reference>
<dbReference type="InterPro" id="IPR000801">
    <property type="entry name" value="Esterase-like"/>
</dbReference>
<evidence type="ECO:0000313" key="20">
    <source>
        <dbReference type="Proteomes" id="UP000002051"/>
    </source>
</evidence>
<dbReference type="SUPFAM" id="SSF51905">
    <property type="entry name" value="FAD/NAD(P)-binding domain"/>
    <property type="match status" value="1"/>
</dbReference>
<reference evidence="19 20" key="2">
    <citation type="journal article" date="2014" name="BMC Genomics">
        <title>An improved genome release (version Mt4.0) for the model legume Medicago truncatula.</title>
        <authorList>
            <person name="Tang H."/>
            <person name="Krishnakumar V."/>
            <person name="Bidwell S."/>
            <person name="Rosen B."/>
            <person name="Chan A."/>
            <person name="Zhou S."/>
            <person name="Gentzbittel L."/>
            <person name="Childs K.L."/>
            <person name="Yandell M."/>
            <person name="Gundlach H."/>
            <person name="Mayer K.F."/>
            <person name="Schwartz D.C."/>
            <person name="Town C.D."/>
        </authorList>
    </citation>
    <scope>GENOME REANNOTATION</scope>
    <source>
        <strain evidence="20">cv. Jemalong A17</strain>
    </source>
</reference>
<dbReference type="GO" id="GO:0070069">
    <property type="term" value="C:cytochrome complex"/>
    <property type="evidence" value="ECO:0000318"/>
    <property type="project" value="GO_Central"/>
</dbReference>
<feature type="domain" description="External alternative NADH-ubiquinone oxidoreductase-like C-terminal" evidence="18">
    <location>
        <begin position="578"/>
        <end position="632"/>
    </location>
</feature>
<evidence type="ECO:0000256" key="12">
    <source>
        <dbReference type="ARBA" id="ARBA00022982"/>
    </source>
</evidence>
<keyword evidence="15 16" id="KW-0472">Membrane</keyword>
<feature type="transmembrane region" description="Helical" evidence="16">
    <location>
        <begin position="990"/>
        <end position="1008"/>
    </location>
</feature>
<evidence type="ECO:0000256" key="1">
    <source>
        <dbReference type="ARBA" id="ARBA00004651"/>
    </source>
</evidence>
<dbReference type="Gene3D" id="3.50.50.100">
    <property type="match status" value="1"/>
</dbReference>
<dbReference type="GO" id="GO:0020037">
    <property type="term" value="F:heme binding"/>
    <property type="evidence" value="ECO:0000318"/>
    <property type="project" value="GO_Central"/>
</dbReference>
<gene>
    <name evidence="19" type="ORF">MTR_0931s0010</name>
</gene>
<dbReference type="Proteomes" id="UP000002051">
    <property type="component" value="Unassembled WGS sequence"/>
</dbReference>
<feature type="transmembrane region" description="Helical" evidence="16">
    <location>
        <begin position="954"/>
        <end position="978"/>
    </location>
</feature>
<dbReference type="GO" id="GO:0046872">
    <property type="term" value="F:metal ion binding"/>
    <property type="evidence" value="ECO:0007669"/>
    <property type="project" value="UniProtKB-KW"/>
</dbReference>
<evidence type="ECO:0000256" key="7">
    <source>
        <dbReference type="ARBA" id="ARBA00022487"/>
    </source>
</evidence>
<dbReference type="GO" id="GO:0009055">
    <property type="term" value="F:electron transfer activity"/>
    <property type="evidence" value="ECO:0000318"/>
    <property type="project" value="GO_Central"/>
</dbReference>
<dbReference type="Pfam" id="PF00756">
    <property type="entry name" value="Esterase"/>
    <property type="match status" value="1"/>
</dbReference>
<feature type="transmembrane region" description="Helical" evidence="16">
    <location>
        <begin position="731"/>
        <end position="754"/>
    </location>
</feature>
<dbReference type="PRINTS" id="PR00368">
    <property type="entry name" value="FADPNR"/>
</dbReference>
<sequence length="1009" mass="110332">MKFGVYLPPQAEQRNLPVLYWLSGLTCTEQNFITKAAAQRYAADHGIIIVAPDTSPRGEGVADDPAYDLGQGAGFYVNATQQPWSTHYRMYDYVVQELPALIEANFPVTDAKGISGHSMGGHGALVIALRNPGRYLSVSAFSPIVAPTQVPWGQKAFQAYLGNDQKTWKDYDAVELIRTANERLPLLIDQGLNDEFRENQLCPELLRAACDDARHPLLLNLRAGERVMLKASGKRHQVVVVGAGFGGLDVVNGLAGTDVDITIVDRHNHHLFQPLLYQVAGASLSASEIAWPIRYLFRKRPEVQTLMAEVVGIDRSERAVILDNGSRLSYDTLVLATGARHAYFGHDEWEAFAPGLKTLEDATTIRGRILVAFEEAERSSDPERRAALQTFVVIGGGPTGVELSGTIAELARNTLASDFRSIDPRKTRVVLIEAGPRLLSVFPEDLSEYTRRALEKLGVEVQLGAPVTECSADGVLVGGKTLPAKTIVWAAGVQASPAARWLSATADRAGRVLVGSDLTVPEHPEIFVVGDTAAVAMPNGKFVPGIAPAAKQQGAYVAKVIGQRLKGKLVSAPFKYWHQGNLATIGRSLAVIDMGPVKLRGAFAWWVWKLAHIYFLIGGKNRLSVAISWVWNHSIGYRGSRLIMRGATEAEQAASQVEIAISIGMASFLAVLEWRLLITGDETYRDLYRFWSKIFAIGFGMGVVSGVVMAYEFGTNWSGFSTVAGNVTGPLLTYEVLTAFFLEAGFLGIMLFGWNRVSARAHFFATLMVAIGTLISTFWILSSNSFMQTPQGYAVQGGRIVPIDWWKVIFNPSFPFRLAHMTIAAFIVAAFLVAACGAWHLLNGRRDVAIKRSFSMALWMLLFLAPIQILVGDAHGLNTREYQPAKIAAIEGLWETESGGTALNIVGFPDMNAEVTRYAIKVPHLGSLILTHSWNGTIRGLKEFAPEDRPFSPIIFWTFRVMAGLGMLMLLTAVLGLILRPGGRLYEARWFQRFVFCMGPSGIVALLAG</sequence>
<dbReference type="Pfam" id="PF07992">
    <property type="entry name" value="Pyr_redox_2"/>
    <property type="match status" value="1"/>
</dbReference>
<dbReference type="GO" id="GO:0018738">
    <property type="term" value="F:S-formylglutathione hydrolase activity"/>
    <property type="evidence" value="ECO:0007669"/>
    <property type="project" value="UniProtKB-EC"/>
</dbReference>
<organism evidence="19 20">
    <name type="scientific">Medicago truncatula</name>
    <name type="common">Barrel medic</name>
    <name type="synonym">Medicago tribuloides</name>
    <dbReference type="NCBI Taxonomy" id="3880"/>
    <lineage>
        <taxon>Eukaryota</taxon>
        <taxon>Viridiplantae</taxon>
        <taxon>Streptophyta</taxon>
        <taxon>Embryophyta</taxon>
        <taxon>Tracheophyta</taxon>
        <taxon>Spermatophyta</taxon>
        <taxon>Magnoliopsida</taxon>
        <taxon>eudicotyledons</taxon>
        <taxon>Gunneridae</taxon>
        <taxon>Pentapetalae</taxon>
        <taxon>rosids</taxon>
        <taxon>fabids</taxon>
        <taxon>Fabales</taxon>
        <taxon>Fabaceae</taxon>
        <taxon>Papilionoideae</taxon>
        <taxon>50 kb inversion clade</taxon>
        <taxon>NPAAA clade</taxon>
        <taxon>Hologalegina</taxon>
        <taxon>IRL clade</taxon>
        <taxon>Trifolieae</taxon>
        <taxon>Medicago</taxon>
    </lineage>
</organism>
<dbReference type="Pfam" id="PF22366">
    <property type="entry name" value="NDH2_C"/>
    <property type="match status" value="1"/>
</dbReference>
<accession>A0A072TPK0</accession>
<feature type="transmembrane region" description="Helical" evidence="16">
    <location>
        <begin position="761"/>
        <end position="781"/>
    </location>
</feature>
<evidence type="ECO:0000256" key="15">
    <source>
        <dbReference type="ARBA" id="ARBA00023136"/>
    </source>
</evidence>
<feature type="transmembrane region" description="Helical" evidence="16">
    <location>
        <begin position="854"/>
        <end position="871"/>
    </location>
</feature>
<evidence type="ECO:0000256" key="3">
    <source>
        <dbReference type="ARBA" id="ARBA00012479"/>
    </source>
</evidence>
<dbReference type="Gene3D" id="3.40.50.1820">
    <property type="entry name" value="alpha/beta hydrolase"/>
    <property type="match status" value="1"/>
</dbReference>
<dbReference type="InterPro" id="IPR014186">
    <property type="entry name" value="S-formylglutathione_hydrol"/>
</dbReference>
<dbReference type="PANTHER" id="PTHR30365:SF14">
    <property type="entry name" value="CYTOCHROME BD MENAQUINOL OXIDASE SUBUNIT I-RELATED"/>
    <property type="match status" value="1"/>
</dbReference>
<keyword evidence="9 16" id="KW-0812">Transmembrane</keyword>